<accession>U9UGA2</accession>
<proteinExistence type="predicted"/>
<evidence type="ECO:0000256" key="1">
    <source>
        <dbReference type="SAM" id="MobiDB-lite"/>
    </source>
</evidence>
<reference evidence="2" key="1">
    <citation type="submission" date="2013-07" db="EMBL/GenBank/DDBJ databases">
        <title>The genome of an arbuscular mycorrhizal fungus provides insights into the evolution of the oldest plant symbiosis.</title>
        <authorList>
            <consortium name="DOE Joint Genome Institute"/>
            <person name="Tisserant E."/>
            <person name="Malbreil M."/>
            <person name="Kuo A."/>
            <person name="Kohler A."/>
            <person name="Symeonidi A."/>
            <person name="Balestrini R."/>
            <person name="Charron P."/>
            <person name="Duensing N."/>
            <person name="Frei-dit-Frey N."/>
            <person name="Gianinazzi-Pearson V."/>
            <person name="Gilbert B."/>
            <person name="Handa Y."/>
            <person name="Hijri M."/>
            <person name="Kaul R."/>
            <person name="Kawaguchi M."/>
            <person name="Krajinski F."/>
            <person name="Lammers P."/>
            <person name="Lapierre D."/>
            <person name="Masclaux F.G."/>
            <person name="Murat C."/>
            <person name="Morin E."/>
            <person name="Ndikumana S."/>
            <person name="Pagni M."/>
            <person name="Petitpierre D."/>
            <person name="Requena N."/>
            <person name="Rosikiewicz P."/>
            <person name="Riley R."/>
            <person name="Saito K."/>
            <person name="San Clemente H."/>
            <person name="Shapiro H."/>
            <person name="van Tuinen D."/>
            <person name="Becard G."/>
            <person name="Bonfante P."/>
            <person name="Paszkowski U."/>
            <person name="Shachar-Hill Y."/>
            <person name="Young J.P."/>
            <person name="Sanders I.R."/>
            <person name="Henrissat B."/>
            <person name="Rensing S.A."/>
            <person name="Grigoriev I.V."/>
            <person name="Corradi N."/>
            <person name="Roux C."/>
            <person name="Martin F."/>
        </authorList>
    </citation>
    <scope>NUCLEOTIDE SEQUENCE</scope>
    <source>
        <strain evidence="2">DAOM 197198</strain>
    </source>
</reference>
<feature type="region of interest" description="Disordered" evidence="1">
    <location>
        <begin position="1"/>
        <end position="31"/>
    </location>
</feature>
<dbReference type="HOGENOM" id="CLU_2307493_0_0_1"/>
<protein>
    <submittedName>
        <fullName evidence="2">Uncharacterized protein</fullName>
    </submittedName>
</protein>
<evidence type="ECO:0000313" key="2">
    <source>
        <dbReference type="EMBL" id="ESA19430.1"/>
    </source>
</evidence>
<organism evidence="2">
    <name type="scientific">Rhizophagus irregularis (strain DAOM 181602 / DAOM 197198 / MUCL 43194)</name>
    <name type="common">Arbuscular mycorrhizal fungus</name>
    <name type="synonym">Glomus intraradices</name>
    <dbReference type="NCBI Taxonomy" id="747089"/>
    <lineage>
        <taxon>Eukaryota</taxon>
        <taxon>Fungi</taxon>
        <taxon>Fungi incertae sedis</taxon>
        <taxon>Mucoromycota</taxon>
        <taxon>Glomeromycotina</taxon>
        <taxon>Glomeromycetes</taxon>
        <taxon>Glomerales</taxon>
        <taxon>Glomeraceae</taxon>
        <taxon>Rhizophagus</taxon>
    </lineage>
</organism>
<sequence length="100" mass="11359">MLKTKKNVHNNRNQKEVSIHSSPKTPPNRVYTGLDKVENKIRERNPMELPVEKVAKLIHSSNMDLIVIITELVIAYGPYGGVFGTPTDYGYVFHHITNTN</sequence>
<name>U9UGA2_RHIID</name>
<dbReference type="AlphaFoldDB" id="U9UGA2"/>
<gene>
    <name evidence="2" type="ORF">GLOINDRAFT_19594</name>
</gene>
<dbReference type="EMBL" id="KI278258">
    <property type="protein sequence ID" value="ESA19430.1"/>
    <property type="molecule type" value="Genomic_DNA"/>
</dbReference>